<evidence type="ECO:0000313" key="2">
    <source>
        <dbReference type="EMBL" id="MFC4500646.1"/>
    </source>
</evidence>
<keyword evidence="3" id="KW-1185">Reference proteome</keyword>
<organism evidence="2 3">
    <name type="scientific">Streptomyces vulcanius</name>
    <dbReference type="NCBI Taxonomy" id="1441876"/>
    <lineage>
        <taxon>Bacteria</taxon>
        <taxon>Bacillati</taxon>
        <taxon>Actinomycetota</taxon>
        <taxon>Actinomycetes</taxon>
        <taxon>Kitasatosporales</taxon>
        <taxon>Streptomycetaceae</taxon>
        <taxon>Streptomyces</taxon>
    </lineage>
</organism>
<name>A0ABV9APG7_9ACTN</name>
<dbReference type="RefSeq" id="WP_381171605.1">
    <property type="nucleotide sequence ID" value="NZ_JBHSFK010000008.1"/>
</dbReference>
<feature type="region of interest" description="Disordered" evidence="1">
    <location>
        <begin position="1"/>
        <end position="20"/>
    </location>
</feature>
<evidence type="ECO:0000313" key="3">
    <source>
        <dbReference type="Proteomes" id="UP001595839"/>
    </source>
</evidence>
<dbReference type="Proteomes" id="UP001595839">
    <property type="component" value="Unassembled WGS sequence"/>
</dbReference>
<sequence>MTSYDPLYDPATDGPSFVGPVDSELRSARRLLDETASANIHDHTAMVKAAVSLDYRLRSIVAALDTERGECP</sequence>
<reference evidence="3" key="1">
    <citation type="journal article" date="2019" name="Int. J. Syst. Evol. Microbiol.">
        <title>The Global Catalogue of Microorganisms (GCM) 10K type strain sequencing project: providing services to taxonomists for standard genome sequencing and annotation.</title>
        <authorList>
            <consortium name="The Broad Institute Genomics Platform"/>
            <consortium name="The Broad Institute Genome Sequencing Center for Infectious Disease"/>
            <person name="Wu L."/>
            <person name="Ma J."/>
        </authorList>
    </citation>
    <scope>NUCLEOTIDE SEQUENCE [LARGE SCALE GENOMIC DNA]</scope>
    <source>
        <strain evidence="3">CGMCC 4.7177</strain>
    </source>
</reference>
<dbReference type="EMBL" id="JBHSFK010000008">
    <property type="protein sequence ID" value="MFC4500646.1"/>
    <property type="molecule type" value="Genomic_DNA"/>
</dbReference>
<comment type="caution">
    <text evidence="2">The sequence shown here is derived from an EMBL/GenBank/DDBJ whole genome shotgun (WGS) entry which is preliminary data.</text>
</comment>
<evidence type="ECO:0000256" key="1">
    <source>
        <dbReference type="SAM" id="MobiDB-lite"/>
    </source>
</evidence>
<protein>
    <submittedName>
        <fullName evidence="2">Uncharacterized protein</fullName>
    </submittedName>
</protein>
<gene>
    <name evidence="2" type="ORF">ACFPIH_14120</name>
</gene>
<proteinExistence type="predicted"/>
<accession>A0ABV9APG7</accession>